<dbReference type="Proteomes" id="UP000054740">
    <property type="component" value="Unassembled WGS sequence"/>
</dbReference>
<name>A0A158FJV9_CABCO</name>
<reference evidence="2" key="1">
    <citation type="submission" date="2016-01" db="EMBL/GenBank/DDBJ databases">
        <authorList>
            <person name="Peeters C."/>
        </authorList>
    </citation>
    <scope>NUCLEOTIDE SEQUENCE [LARGE SCALE GENOMIC DNA]</scope>
</reference>
<proteinExistence type="predicted"/>
<keyword evidence="2" id="KW-1185">Reference proteome</keyword>
<accession>A0A158FJV9</accession>
<dbReference type="EMBL" id="FCNY02000002">
    <property type="protein sequence ID" value="SAL20164.1"/>
    <property type="molecule type" value="Genomic_DNA"/>
</dbReference>
<protein>
    <submittedName>
        <fullName evidence="1">Uncharacterized protein</fullName>
    </submittedName>
</protein>
<sequence>MSYGNPHELLELVSSALPPRNERGHTGQEDFEYFCAYTGLREANVGADAFAWAKLAFLSAWRRRAERAEISDERSH</sequence>
<evidence type="ECO:0000313" key="2">
    <source>
        <dbReference type="Proteomes" id="UP000054740"/>
    </source>
</evidence>
<dbReference type="AlphaFoldDB" id="A0A158FJV9"/>
<gene>
    <name evidence="1" type="ORF">AWB70_01013</name>
</gene>
<organism evidence="1 2">
    <name type="scientific">Caballeronia cordobensis</name>
    <name type="common">Burkholderia cordobensis</name>
    <dbReference type="NCBI Taxonomy" id="1353886"/>
    <lineage>
        <taxon>Bacteria</taxon>
        <taxon>Pseudomonadati</taxon>
        <taxon>Pseudomonadota</taxon>
        <taxon>Betaproteobacteria</taxon>
        <taxon>Burkholderiales</taxon>
        <taxon>Burkholderiaceae</taxon>
        <taxon>Caballeronia</taxon>
    </lineage>
</organism>
<dbReference type="RefSeq" id="WP_053567894.1">
    <property type="nucleotide sequence ID" value="NZ_FCNY02000002.1"/>
</dbReference>
<evidence type="ECO:0000313" key="1">
    <source>
        <dbReference type="EMBL" id="SAL20164.1"/>
    </source>
</evidence>